<evidence type="ECO:0000313" key="5">
    <source>
        <dbReference type="RefSeq" id="XP_022235781.1"/>
    </source>
</evidence>
<feature type="region of interest" description="Disordered" evidence="1">
    <location>
        <begin position="1"/>
        <end position="20"/>
    </location>
</feature>
<organism evidence="3 6">
    <name type="scientific">Limulus polyphemus</name>
    <name type="common">Atlantic horseshoe crab</name>
    <dbReference type="NCBI Taxonomy" id="6850"/>
    <lineage>
        <taxon>Eukaryota</taxon>
        <taxon>Metazoa</taxon>
        <taxon>Ecdysozoa</taxon>
        <taxon>Arthropoda</taxon>
        <taxon>Chelicerata</taxon>
        <taxon>Merostomata</taxon>
        <taxon>Xiphosura</taxon>
        <taxon>Limulidae</taxon>
        <taxon>Limulus</taxon>
    </lineage>
</organism>
<keyword evidence="2" id="KW-0472">Membrane</keyword>
<dbReference type="PANTHER" id="PTHR10165">
    <property type="entry name" value="LIPID PHOSPHATE PHOSPHATASE"/>
    <property type="match status" value="1"/>
</dbReference>
<sequence>MIRSQRSESSTMRGGSYTSSTINDRFRQENLLEPISVDSESASSDDEKKNKVNICLIPVFISETIFLGSLAVLAYFLRFETVFPVLDHGFVVNDPKFMYPKEPAYDNSTIPVNFSEKTLYALSLAIPFGLILLGEIGYFIFSRRSRKVVRVGCKGCKLHMITRRLLRFTGTFLFGLLCTSILTDGLKMATGRPRPYFFEACNVSKDVVSSNCLSLSSCSASGDLREARLSFPSFYASLSAYTGVFVMVS</sequence>
<protein>
    <submittedName>
        <fullName evidence="4 5">Phospholipid phosphatase-related protein type 1-like</fullName>
    </submittedName>
</protein>
<dbReference type="RefSeq" id="XP_022235780.1">
    <property type="nucleotide sequence ID" value="XM_022380072.1"/>
</dbReference>
<reference evidence="4 5" key="1">
    <citation type="submission" date="2025-05" db="UniProtKB">
        <authorList>
            <consortium name="RefSeq"/>
        </authorList>
    </citation>
    <scope>IDENTIFICATION</scope>
    <source>
        <tissue evidence="4 5">Muscle</tissue>
    </source>
</reference>
<dbReference type="RefSeq" id="XP_022235781.1">
    <property type="nucleotide sequence ID" value="XM_022380073.1"/>
</dbReference>
<keyword evidence="3" id="KW-1185">Reference proteome</keyword>
<feature type="transmembrane region" description="Helical" evidence="2">
    <location>
        <begin position="165"/>
        <end position="183"/>
    </location>
</feature>
<keyword evidence="2" id="KW-0812">Transmembrane</keyword>
<dbReference type="Proteomes" id="UP000694941">
    <property type="component" value="Unplaced"/>
</dbReference>
<feature type="compositionally biased region" description="Polar residues" evidence="1">
    <location>
        <begin position="7"/>
        <end position="20"/>
    </location>
</feature>
<evidence type="ECO:0000256" key="1">
    <source>
        <dbReference type="SAM" id="MobiDB-lite"/>
    </source>
</evidence>
<evidence type="ECO:0000313" key="6">
    <source>
        <dbReference type="RefSeq" id="XP_022235783.1"/>
    </source>
</evidence>
<feature type="transmembrane region" description="Helical" evidence="2">
    <location>
        <begin position="119"/>
        <end position="141"/>
    </location>
</feature>
<dbReference type="RefSeq" id="XP_022235783.1">
    <property type="nucleotide sequence ID" value="XM_022380075.1"/>
</dbReference>
<gene>
    <name evidence="4 5 6 7" type="primary">LOC111083500</name>
</gene>
<dbReference type="SUPFAM" id="SSF48317">
    <property type="entry name" value="Acid phosphatase/Vanadium-dependent haloperoxidase"/>
    <property type="match status" value="1"/>
</dbReference>
<evidence type="ECO:0000313" key="3">
    <source>
        <dbReference type="Proteomes" id="UP000694941"/>
    </source>
</evidence>
<accession>A0ABM1RWM8</accession>
<dbReference type="PANTHER" id="PTHR10165:SF102">
    <property type="entry name" value="PHOSPHATIDIC ACID PHOSPHATASE TYPE 2_HALOPEROXIDASE DOMAIN-CONTAINING PROTEIN"/>
    <property type="match status" value="1"/>
</dbReference>
<feature type="transmembrane region" description="Helical" evidence="2">
    <location>
        <begin position="54"/>
        <end position="77"/>
    </location>
</feature>
<evidence type="ECO:0000313" key="7">
    <source>
        <dbReference type="RefSeq" id="XP_022235784.1"/>
    </source>
</evidence>
<evidence type="ECO:0000313" key="4">
    <source>
        <dbReference type="RefSeq" id="XP_022235780.1"/>
    </source>
</evidence>
<dbReference type="GeneID" id="111083500"/>
<proteinExistence type="predicted"/>
<dbReference type="InterPro" id="IPR036938">
    <property type="entry name" value="PAP2/HPO_sf"/>
</dbReference>
<dbReference type="RefSeq" id="XP_022235784.1">
    <property type="nucleotide sequence ID" value="XM_022380076.1"/>
</dbReference>
<dbReference type="InterPro" id="IPR043216">
    <property type="entry name" value="PAP-like"/>
</dbReference>
<evidence type="ECO:0000256" key="2">
    <source>
        <dbReference type="SAM" id="Phobius"/>
    </source>
</evidence>
<dbReference type="Gene3D" id="1.20.144.10">
    <property type="entry name" value="Phosphatidic acid phosphatase type 2/haloperoxidase"/>
    <property type="match status" value="1"/>
</dbReference>
<name>A0ABM1RWM8_LIMPO</name>
<keyword evidence="2" id="KW-1133">Transmembrane helix</keyword>